<evidence type="ECO:0000313" key="3">
    <source>
        <dbReference type="EMBL" id="SDK19848.1"/>
    </source>
</evidence>
<feature type="compositionally biased region" description="Acidic residues" evidence="1">
    <location>
        <begin position="397"/>
        <end position="408"/>
    </location>
</feature>
<name>A0A1G8ZXM6_9EURY</name>
<feature type="compositionally biased region" description="Acidic residues" evidence="1">
    <location>
        <begin position="162"/>
        <end position="172"/>
    </location>
</feature>
<accession>A0A1G8ZXM6</accession>
<keyword evidence="4" id="KW-1185">Reference proteome</keyword>
<keyword evidence="2" id="KW-1133">Transmembrane helix</keyword>
<gene>
    <name evidence="3" type="ORF">SAMN04515672_2498</name>
</gene>
<feature type="compositionally biased region" description="Acidic residues" evidence="1">
    <location>
        <begin position="311"/>
        <end position="327"/>
    </location>
</feature>
<protein>
    <submittedName>
        <fullName evidence="3">Uncharacterized protein</fullName>
    </submittedName>
</protein>
<keyword evidence="2" id="KW-0812">Transmembrane</keyword>
<feature type="transmembrane region" description="Helical" evidence="2">
    <location>
        <begin position="6"/>
        <end position="35"/>
    </location>
</feature>
<sequence>MVELDIQLLVGAAVTVFLALIFFGVVVLWDVALALRSVGDKIDKLEDNIDDDLMNIAHALDGISNGPNNGGTQLHLSGGTISSGPQEQGQPQGPQQAPQQAANETVRQPSQQPRTGQQPSQAGDLGAVDGENEPSAPVGGDEQSADGTTDADDVPANGSDVPTDESTSDGDAEATASSKSVHPRAERSRGRFTTSPDRTAWYATPLDREALRSSEPMIAGALTDGSDAAVDESEIIAAGPVESAAPSGPAEADGVSETAEVGDTDETTDSDPDKTAADDSGDADEPSTSAETNRDDDHGRTNSSGGSAAGETDDVDSATQEVDDSDETSNSASTGSDVLAFEEDEPTADEDLSVTESGDADATDATNPETESGDQSTTETSMEPVDETALEGTSSDENADTLEEDDGAVSETDNGTNDPVGGDVETFAFGDVDDVDDVTVEEAVETINEDAPAPELSSHHFDVTAEVFEGEDDDRDGATLLFEFDTETVDISGSTKRLLQYQMRSFADRDSTPDGDVRIGRDRIVIEIPDSDGAAVQRWGEAAVSIIDRTLYLSDNSSDDN</sequence>
<evidence type="ECO:0000256" key="2">
    <source>
        <dbReference type="SAM" id="Phobius"/>
    </source>
</evidence>
<keyword evidence="2" id="KW-0472">Membrane</keyword>
<dbReference type="RefSeq" id="WP_090306694.1">
    <property type="nucleotide sequence ID" value="NZ_FNFE01000003.1"/>
</dbReference>
<feature type="compositionally biased region" description="Acidic residues" evidence="1">
    <location>
        <begin position="260"/>
        <end position="270"/>
    </location>
</feature>
<dbReference type="OrthoDB" id="178137at2157"/>
<feature type="compositionally biased region" description="Polar residues" evidence="1">
    <location>
        <begin position="103"/>
        <end position="121"/>
    </location>
</feature>
<proteinExistence type="predicted"/>
<feature type="compositionally biased region" description="Polar residues" evidence="1">
    <location>
        <begin position="364"/>
        <end position="381"/>
    </location>
</feature>
<reference evidence="4" key="1">
    <citation type="submission" date="2016-10" db="EMBL/GenBank/DDBJ databases">
        <authorList>
            <person name="Varghese N."/>
            <person name="Submissions S."/>
        </authorList>
    </citation>
    <scope>NUCLEOTIDE SEQUENCE [LARGE SCALE GENOMIC DNA]</scope>
    <source>
        <strain evidence="4">B4,CECT 8067,JCM 17497</strain>
    </source>
</reference>
<dbReference type="EMBL" id="FNFE01000003">
    <property type="protein sequence ID" value="SDK19848.1"/>
    <property type="molecule type" value="Genomic_DNA"/>
</dbReference>
<evidence type="ECO:0000256" key="1">
    <source>
        <dbReference type="SAM" id="MobiDB-lite"/>
    </source>
</evidence>
<dbReference type="Proteomes" id="UP000198882">
    <property type="component" value="Unassembled WGS sequence"/>
</dbReference>
<organism evidence="3 4">
    <name type="scientific">Natronorubrum texcoconense</name>
    <dbReference type="NCBI Taxonomy" id="1095776"/>
    <lineage>
        <taxon>Archaea</taxon>
        <taxon>Methanobacteriati</taxon>
        <taxon>Methanobacteriota</taxon>
        <taxon>Stenosarchaea group</taxon>
        <taxon>Halobacteria</taxon>
        <taxon>Halobacteriales</taxon>
        <taxon>Natrialbaceae</taxon>
        <taxon>Natronorubrum</taxon>
    </lineage>
</organism>
<feature type="region of interest" description="Disordered" evidence="1">
    <location>
        <begin position="64"/>
        <end position="431"/>
    </location>
</feature>
<feature type="compositionally biased region" description="Polar residues" evidence="1">
    <location>
        <begin position="65"/>
        <end position="83"/>
    </location>
</feature>
<feature type="compositionally biased region" description="Low complexity" evidence="1">
    <location>
        <begin position="84"/>
        <end position="102"/>
    </location>
</feature>
<evidence type="ECO:0000313" key="4">
    <source>
        <dbReference type="Proteomes" id="UP000198882"/>
    </source>
</evidence>
<dbReference type="AlphaFoldDB" id="A0A1G8ZXM6"/>
<feature type="compositionally biased region" description="Acidic residues" evidence="1">
    <location>
        <begin position="340"/>
        <end position="362"/>
    </location>
</feature>